<comment type="subcellular location">
    <subcellularLocation>
        <location evidence="1">Membrane</location>
        <topology evidence="1">Multi-pass membrane protein</topology>
    </subcellularLocation>
</comment>
<evidence type="ECO:0000313" key="8">
    <source>
        <dbReference type="Proteomes" id="UP000234881"/>
    </source>
</evidence>
<reference evidence="7 8" key="1">
    <citation type="submission" date="2018-01" db="EMBL/GenBank/DDBJ databases">
        <title>The draft genome sequence of Cohaesibacter sp. H1304.</title>
        <authorList>
            <person name="Wang N.-N."/>
            <person name="Du Z.-J."/>
        </authorList>
    </citation>
    <scope>NUCLEOTIDE SEQUENCE [LARGE SCALE GENOMIC DNA]</scope>
    <source>
        <strain evidence="7 8">H1304</strain>
    </source>
</reference>
<feature type="transmembrane region" description="Helical" evidence="6">
    <location>
        <begin position="103"/>
        <end position="120"/>
    </location>
</feature>
<dbReference type="Pfam" id="PF03073">
    <property type="entry name" value="TspO_MBR"/>
    <property type="match status" value="1"/>
</dbReference>
<dbReference type="GO" id="GO:0016020">
    <property type="term" value="C:membrane"/>
    <property type="evidence" value="ECO:0007669"/>
    <property type="project" value="UniProtKB-SubCell"/>
</dbReference>
<gene>
    <name evidence="7" type="ORF">C0081_05065</name>
</gene>
<dbReference type="PIRSF" id="PIRSF005859">
    <property type="entry name" value="PBR"/>
    <property type="match status" value="1"/>
</dbReference>
<feature type="transmembrane region" description="Helical" evidence="6">
    <location>
        <begin position="132"/>
        <end position="153"/>
    </location>
</feature>
<dbReference type="FunFam" id="1.20.1260.100:FF:000001">
    <property type="entry name" value="translocator protein 2"/>
    <property type="match status" value="1"/>
</dbReference>
<dbReference type="GO" id="GO:0016301">
    <property type="term" value="F:kinase activity"/>
    <property type="evidence" value="ECO:0007669"/>
    <property type="project" value="UniProtKB-KW"/>
</dbReference>
<dbReference type="PANTHER" id="PTHR10057">
    <property type="entry name" value="PERIPHERAL-TYPE BENZODIAZEPINE RECEPTOR"/>
    <property type="match status" value="1"/>
</dbReference>
<evidence type="ECO:0000256" key="4">
    <source>
        <dbReference type="ARBA" id="ARBA00022989"/>
    </source>
</evidence>
<feature type="transmembrane region" description="Helical" evidence="6">
    <location>
        <begin position="78"/>
        <end position="97"/>
    </location>
</feature>
<keyword evidence="7" id="KW-0418">Kinase</keyword>
<feature type="transmembrane region" description="Helical" evidence="6">
    <location>
        <begin position="7"/>
        <end position="27"/>
    </location>
</feature>
<dbReference type="RefSeq" id="WP_101532725.1">
    <property type="nucleotide sequence ID" value="NZ_JBFHIU010000040.1"/>
</dbReference>
<protein>
    <submittedName>
        <fullName evidence="7">Sensor histidine kinase</fullName>
    </submittedName>
</protein>
<evidence type="ECO:0000256" key="1">
    <source>
        <dbReference type="ARBA" id="ARBA00004141"/>
    </source>
</evidence>
<evidence type="ECO:0000313" key="7">
    <source>
        <dbReference type="EMBL" id="PLW78228.1"/>
    </source>
</evidence>
<evidence type="ECO:0000256" key="5">
    <source>
        <dbReference type="ARBA" id="ARBA00023136"/>
    </source>
</evidence>
<comment type="caution">
    <text evidence="7">The sequence shown here is derived from an EMBL/GenBank/DDBJ whole genome shotgun (WGS) entry which is preliminary data.</text>
</comment>
<dbReference type="OrthoDB" id="9795496at2"/>
<evidence type="ECO:0000256" key="2">
    <source>
        <dbReference type="ARBA" id="ARBA00007524"/>
    </source>
</evidence>
<keyword evidence="3 6" id="KW-0812">Transmembrane</keyword>
<dbReference type="Gene3D" id="1.20.1260.100">
    <property type="entry name" value="TspO/MBR protein"/>
    <property type="match status" value="1"/>
</dbReference>
<evidence type="ECO:0000256" key="3">
    <source>
        <dbReference type="ARBA" id="ARBA00022692"/>
    </source>
</evidence>
<feature type="transmembrane region" description="Helical" evidence="6">
    <location>
        <begin position="47"/>
        <end position="66"/>
    </location>
</feature>
<accession>A0A2N5XUX8</accession>
<dbReference type="AlphaFoldDB" id="A0A2N5XUX8"/>
<dbReference type="InterPro" id="IPR038330">
    <property type="entry name" value="TspO/MBR-related_sf"/>
</dbReference>
<name>A0A2N5XUX8_9HYPH</name>
<sequence>MTQKTKDLSALVFFILLVMGGGIFIGTQTLPGDWFAGLTKPSFNPPNWIFAPVWTVLYLFIAIAGWRSWRQGWTRTPMQLWFVQLVLNFAWSPLFFTAHRTDLALAVIVLLLVSILIFITKTWRLDRISAGLFVPYAAWVGFATLLNGAIFALNG</sequence>
<proteinExistence type="inferred from homology"/>
<dbReference type="EMBL" id="PKUQ01000009">
    <property type="protein sequence ID" value="PLW78228.1"/>
    <property type="molecule type" value="Genomic_DNA"/>
</dbReference>
<keyword evidence="8" id="KW-1185">Reference proteome</keyword>
<keyword evidence="7" id="KW-0808">Transferase</keyword>
<dbReference type="InterPro" id="IPR004307">
    <property type="entry name" value="TspO_MBR"/>
</dbReference>
<organism evidence="7 8">
    <name type="scientific">Cohaesibacter celericrescens</name>
    <dbReference type="NCBI Taxonomy" id="2067669"/>
    <lineage>
        <taxon>Bacteria</taxon>
        <taxon>Pseudomonadati</taxon>
        <taxon>Pseudomonadota</taxon>
        <taxon>Alphaproteobacteria</taxon>
        <taxon>Hyphomicrobiales</taxon>
        <taxon>Cohaesibacteraceae</taxon>
    </lineage>
</organism>
<dbReference type="CDD" id="cd15904">
    <property type="entry name" value="TSPO_MBR"/>
    <property type="match status" value="1"/>
</dbReference>
<keyword evidence="4 6" id="KW-1133">Transmembrane helix</keyword>
<dbReference type="Proteomes" id="UP000234881">
    <property type="component" value="Unassembled WGS sequence"/>
</dbReference>
<dbReference type="PANTHER" id="PTHR10057:SF0">
    <property type="entry name" value="TRANSLOCATOR PROTEIN"/>
    <property type="match status" value="1"/>
</dbReference>
<evidence type="ECO:0000256" key="6">
    <source>
        <dbReference type="SAM" id="Phobius"/>
    </source>
</evidence>
<comment type="similarity">
    <text evidence="2">Belongs to the TspO/BZRP family.</text>
</comment>
<dbReference type="GO" id="GO:0033013">
    <property type="term" value="P:tetrapyrrole metabolic process"/>
    <property type="evidence" value="ECO:0007669"/>
    <property type="project" value="UniProtKB-ARBA"/>
</dbReference>
<keyword evidence="5 6" id="KW-0472">Membrane</keyword>